<gene>
    <name evidence="4" type="ORF">HMPREF9968_0244</name>
</gene>
<dbReference type="PANTHER" id="PTHR30576:SF0">
    <property type="entry name" value="UNDECAPRENYL-PHOSPHATE N-ACETYLGALACTOSAMINYL 1-PHOSPHATE TRANSFERASE-RELATED"/>
    <property type="match status" value="1"/>
</dbReference>
<comment type="caution">
    <text evidence="4">The sequence shown here is derived from an EMBL/GenBank/DDBJ whole genome shotgun (WGS) entry which is preliminary data.</text>
</comment>
<dbReference type="eggNOG" id="COG2148">
    <property type="taxonomic scope" value="Bacteria"/>
</dbReference>
<evidence type="ECO:0000313" key="4">
    <source>
        <dbReference type="EMBL" id="EGL84478.1"/>
    </source>
</evidence>
<protein>
    <submittedName>
        <fullName evidence="4">Bacterial sugar transferase domain protein</fullName>
    </submittedName>
</protein>
<dbReference type="Pfam" id="PF02397">
    <property type="entry name" value="Bac_transf"/>
    <property type="match status" value="1"/>
</dbReference>
<dbReference type="Proteomes" id="UP000003695">
    <property type="component" value="Unassembled WGS sequence"/>
</dbReference>
<keyword evidence="2" id="KW-1133">Transmembrane helix</keyword>
<sequence length="98" mass="11731">MLKWEDLPVEMQSSEVESYYQLVSKRKGSLIFKRCLDWVLALFLLLLTSPIFLILSLWIKLDSKGPVIYKQERVTQYNRPFKIWKFRTMVTDADKKEV</sequence>
<evidence type="ECO:0000313" key="5">
    <source>
        <dbReference type="Proteomes" id="UP000003695"/>
    </source>
</evidence>
<name>F5VXJ6_STROR</name>
<keyword evidence="4" id="KW-0808">Transferase</keyword>
<dbReference type="EMBL" id="AFNM01000061">
    <property type="protein sequence ID" value="EGL84478.1"/>
    <property type="molecule type" value="Genomic_DNA"/>
</dbReference>
<dbReference type="AlphaFoldDB" id="F5VXJ6"/>
<keyword evidence="2" id="KW-0812">Transmembrane</keyword>
<dbReference type="PANTHER" id="PTHR30576">
    <property type="entry name" value="COLANIC BIOSYNTHESIS UDP-GLUCOSE LIPID CARRIER TRANSFERASE"/>
    <property type="match status" value="1"/>
</dbReference>
<reference evidence="4 5" key="1">
    <citation type="submission" date="2011-04" db="EMBL/GenBank/DDBJ databases">
        <authorList>
            <person name="Durkin A.S."/>
            <person name="Radune D."/>
            <person name="Hostetler J."/>
            <person name="Torralba M."/>
            <person name="Gillis M."/>
            <person name="Methe B."/>
            <person name="Sutton G."/>
            <person name="Nelson K.E."/>
        </authorList>
    </citation>
    <scope>NUCLEOTIDE SEQUENCE [LARGE SCALE GENOMIC DNA]</scope>
    <source>
        <strain evidence="4 5">SK255</strain>
    </source>
</reference>
<proteinExistence type="inferred from homology"/>
<dbReference type="PATRIC" id="fig|1005704.3.peg.1944"/>
<feature type="transmembrane region" description="Helical" evidence="2">
    <location>
        <begin position="35"/>
        <end position="59"/>
    </location>
</feature>
<comment type="similarity">
    <text evidence="1">Belongs to the bacterial sugar transferase family.</text>
</comment>
<evidence type="ECO:0000259" key="3">
    <source>
        <dbReference type="Pfam" id="PF02397"/>
    </source>
</evidence>
<feature type="domain" description="Bacterial sugar transferase" evidence="3">
    <location>
        <begin position="33"/>
        <end position="96"/>
    </location>
</feature>
<evidence type="ECO:0000256" key="2">
    <source>
        <dbReference type="SAM" id="Phobius"/>
    </source>
</evidence>
<accession>F5VXJ6</accession>
<dbReference type="GO" id="GO:0016780">
    <property type="term" value="F:phosphotransferase activity, for other substituted phosphate groups"/>
    <property type="evidence" value="ECO:0007669"/>
    <property type="project" value="TreeGrafter"/>
</dbReference>
<keyword evidence="2" id="KW-0472">Membrane</keyword>
<organism evidence="4 5">
    <name type="scientific">Streptococcus oralis SK255</name>
    <dbReference type="NCBI Taxonomy" id="1005704"/>
    <lineage>
        <taxon>Bacteria</taxon>
        <taxon>Bacillati</taxon>
        <taxon>Bacillota</taxon>
        <taxon>Bacilli</taxon>
        <taxon>Lactobacillales</taxon>
        <taxon>Streptococcaceae</taxon>
        <taxon>Streptococcus</taxon>
    </lineage>
</organism>
<evidence type="ECO:0000256" key="1">
    <source>
        <dbReference type="ARBA" id="ARBA00006464"/>
    </source>
</evidence>
<dbReference type="InterPro" id="IPR003362">
    <property type="entry name" value="Bact_transf"/>
</dbReference>